<accession>A0A290Q2J9</accession>
<keyword evidence="5 7" id="KW-0067">ATP-binding</keyword>
<evidence type="ECO:0000256" key="7">
    <source>
        <dbReference type="RuleBase" id="RU363037"/>
    </source>
</evidence>
<evidence type="ECO:0000256" key="3">
    <source>
        <dbReference type="ARBA" id="ARBA00022741"/>
    </source>
</evidence>
<dbReference type="GO" id="GO:0004818">
    <property type="term" value="F:glutamate-tRNA ligase activity"/>
    <property type="evidence" value="ECO:0007669"/>
    <property type="project" value="TreeGrafter"/>
</dbReference>
<evidence type="ECO:0000256" key="8">
    <source>
        <dbReference type="SAM" id="MobiDB-lite"/>
    </source>
</evidence>
<evidence type="ECO:0000256" key="5">
    <source>
        <dbReference type="ARBA" id="ARBA00022840"/>
    </source>
</evidence>
<dbReference type="Proteomes" id="UP000217265">
    <property type="component" value="Chromosome"/>
</dbReference>
<feature type="region of interest" description="Disordered" evidence="8">
    <location>
        <begin position="125"/>
        <end position="163"/>
    </location>
</feature>
<dbReference type="GO" id="GO:0005524">
    <property type="term" value="F:ATP binding"/>
    <property type="evidence" value="ECO:0007669"/>
    <property type="project" value="UniProtKB-KW"/>
</dbReference>
<proteinExistence type="inferred from homology"/>
<dbReference type="PRINTS" id="PR00987">
    <property type="entry name" value="TRNASYNTHGLU"/>
</dbReference>
<dbReference type="InterPro" id="IPR020058">
    <property type="entry name" value="Glu/Gln-tRNA-synth_Ib_cat-dom"/>
</dbReference>
<keyword evidence="4" id="KW-0862">Zinc</keyword>
<dbReference type="GO" id="GO:0005829">
    <property type="term" value="C:cytosol"/>
    <property type="evidence" value="ECO:0007669"/>
    <property type="project" value="TreeGrafter"/>
</dbReference>
<dbReference type="GO" id="GO:0006424">
    <property type="term" value="P:glutamyl-tRNA aminoacylation"/>
    <property type="evidence" value="ECO:0007669"/>
    <property type="project" value="TreeGrafter"/>
</dbReference>
<dbReference type="InterPro" id="IPR001412">
    <property type="entry name" value="aa-tRNA-synth_I_CS"/>
</dbReference>
<dbReference type="PANTHER" id="PTHR43311:SF1">
    <property type="entry name" value="GLUTAMYL-Q TRNA(ASP) SYNTHETASE"/>
    <property type="match status" value="1"/>
</dbReference>
<dbReference type="AlphaFoldDB" id="A0A290Q2J9"/>
<dbReference type="SUPFAM" id="SSF52374">
    <property type="entry name" value="Nucleotidylyl transferase"/>
    <property type="match status" value="1"/>
</dbReference>
<sequence>MPSVVKNSSTYRGRLAPSPTGYLHLGHARTFWIGAERARHAGGALILRNDDLDSTRFRLDFVDAMLTDLRWLGFTWQEGPDLGGPHAPYNQQARRPLYRDVLEKLHAARLIYPCTRSRRDVLEAAGAPHEGSPDDEPVYPDSFRPPLDAPLPPLPAPDQPITTNWRIRVPDGETVSFTDNRLGLQSAVAGRDFGDFLVWRKDDVPSYQLACAVDDATMHITEVVRGDDLVRSTFRQLLIFRALGVTPPAFYHAPLMNDDNGVRLAKRHDALSLRAMREQGVNPAAILEKFSASLT</sequence>
<comment type="similarity">
    <text evidence="7">Belongs to the class-I aminoacyl-tRNA synthetase family.</text>
</comment>
<evidence type="ECO:0000256" key="1">
    <source>
        <dbReference type="ARBA" id="ARBA00022598"/>
    </source>
</evidence>
<keyword evidence="11" id="KW-1185">Reference proteome</keyword>
<evidence type="ECO:0000256" key="4">
    <source>
        <dbReference type="ARBA" id="ARBA00022833"/>
    </source>
</evidence>
<dbReference type="InterPro" id="IPR049940">
    <property type="entry name" value="GluQ/Sye"/>
</dbReference>
<evidence type="ECO:0000256" key="2">
    <source>
        <dbReference type="ARBA" id="ARBA00022723"/>
    </source>
</evidence>
<dbReference type="Pfam" id="PF00749">
    <property type="entry name" value="tRNA-synt_1c"/>
    <property type="match status" value="1"/>
</dbReference>
<feature type="compositionally biased region" description="Pro residues" evidence="8">
    <location>
        <begin position="147"/>
        <end position="158"/>
    </location>
</feature>
<dbReference type="RefSeq" id="WP_096054162.1">
    <property type="nucleotide sequence ID" value="NZ_CP023344.1"/>
</dbReference>
<evidence type="ECO:0000259" key="9">
    <source>
        <dbReference type="Pfam" id="PF00749"/>
    </source>
</evidence>
<keyword evidence="1 7" id="KW-0436">Ligase</keyword>
<evidence type="ECO:0000313" key="10">
    <source>
        <dbReference type="EMBL" id="ATC62527.1"/>
    </source>
</evidence>
<dbReference type="KEGG" id="vbh:CMV30_00235"/>
<dbReference type="PANTHER" id="PTHR43311">
    <property type="entry name" value="GLUTAMATE--TRNA LIGASE"/>
    <property type="match status" value="1"/>
</dbReference>
<organism evidence="10 11">
    <name type="scientific">Nibricoccus aquaticus</name>
    <dbReference type="NCBI Taxonomy" id="2576891"/>
    <lineage>
        <taxon>Bacteria</taxon>
        <taxon>Pseudomonadati</taxon>
        <taxon>Verrucomicrobiota</taxon>
        <taxon>Opitutia</taxon>
        <taxon>Opitutales</taxon>
        <taxon>Opitutaceae</taxon>
        <taxon>Nibricoccus</taxon>
    </lineage>
</organism>
<dbReference type="EMBL" id="CP023344">
    <property type="protein sequence ID" value="ATC62527.1"/>
    <property type="molecule type" value="Genomic_DNA"/>
</dbReference>
<dbReference type="PROSITE" id="PS00178">
    <property type="entry name" value="AA_TRNA_LIGASE_I"/>
    <property type="match status" value="1"/>
</dbReference>
<dbReference type="OrthoDB" id="9807503at2"/>
<keyword evidence="3 7" id="KW-0547">Nucleotide-binding</keyword>
<reference evidence="10 11" key="1">
    <citation type="submission" date="2017-09" db="EMBL/GenBank/DDBJ databases">
        <title>Complete genome sequence of Verrucomicrobial strain HZ-65, isolated from freshwater.</title>
        <authorList>
            <person name="Choi A."/>
        </authorList>
    </citation>
    <scope>NUCLEOTIDE SEQUENCE [LARGE SCALE GENOMIC DNA]</scope>
    <source>
        <strain evidence="10 11">HZ-65</strain>
    </source>
</reference>
<name>A0A290Q2J9_9BACT</name>
<gene>
    <name evidence="10" type="ORF">CMV30_00235</name>
</gene>
<evidence type="ECO:0000256" key="6">
    <source>
        <dbReference type="ARBA" id="ARBA00023146"/>
    </source>
</evidence>
<keyword evidence="6 7" id="KW-0030">Aminoacyl-tRNA synthetase</keyword>
<dbReference type="Gene3D" id="3.40.50.620">
    <property type="entry name" value="HUPs"/>
    <property type="match status" value="1"/>
</dbReference>
<dbReference type="InterPro" id="IPR014729">
    <property type="entry name" value="Rossmann-like_a/b/a_fold"/>
</dbReference>
<evidence type="ECO:0000313" key="11">
    <source>
        <dbReference type="Proteomes" id="UP000217265"/>
    </source>
</evidence>
<protein>
    <submittedName>
        <fullName evidence="10">tRNA glutamyl-Q synthetase</fullName>
    </submittedName>
</protein>
<feature type="domain" description="Glutamyl/glutaminyl-tRNA synthetase class Ib catalytic" evidence="9">
    <location>
        <begin position="12"/>
        <end position="288"/>
    </location>
</feature>
<keyword evidence="7" id="KW-0648">Protein biosynthesis</keyword>
<dbReference type="InterPro" id="IPR000924">
    <property type="entry name" value="Glu/Gln-tRNA-synth"/>
</dbReference>
<keyword evidence="2" id="KW-0479">Metal-binding</keyword>